<keyword evidence="2" id="KW-1185">Reference proteome</keyword>
<organism evidence="1 2">
    <name type="scientific">Trametes coccinea (strain BRFM310)</name>
    <name type="common">Pycnoporus coccineus</name>
    <dbReference type="NCBI Taxonomy" id="1353009"/>
    <lineage>
        <taxon>Eukaryota</taxon>
        <taxon>Fungi</taxon>
        <taxon>Dikarya</taxon>
        <taxon>Basidiomycota</taxon>
        <taxon>Agaricomycotina</taxon>
        <taxon>Agaricomycetes</taxon>
        <taxon>Polyporales</taxon>
        <taxon>Polyporaceae</taxon>
        <taxon>Trametes</taxon>
    </lineage>
</organism>
<dbReference type="Proteomes" id="UP000193067">
    <property type="component" value="Unassembled WGS sequence"/>
</dbReference>
<proteinExistence type="predicted"/>
<dbReference type="AlphaFoldDB" id="A0A1Y2I921"/>
<feature type="non-terminal residue" evidence="1">
    <location>
        <position position="1"/>
    </location>
</feature>
<dbReference type="EMBL" id="KZ084149">
    <property type="protein sequence ID" value="OSC97594.1"/>
    <property type="molecule type" value="Genomic_DNA"/>
</dbReference>
<protein>
    <submittedName>
        <fullName evidence="1">Uncharacterized protein</fullName>
    </submittedName>
</protein>
<dbReference type="STRING" id="1353009.A0A1Y2I921"/>
<sequence>FCPLPGRYVAVRLDPVAMVKHLRDPVALRAAQAMRPKIYLMYIETDLELPYPGQPWYKFSVCPIGTTLRFEDKDHGLTKRMCIPIYPNEQHPSRAPLIPEQEFPYNNCYHWFDFRAFVRIRASPRRFED</sequence>
<feature type="non-terminal residue" evidence="1">
    <location>
        <position position="129"/>
    </location>
</feature>
<accession>A0A1Y2I921</accession>
<dbReference type="OrthoDB" id="2930792at2759"/>
<evidence type="ECO:0000313" key="1">
    <source>
        <dbReference type="EMBL" id="OSC97594.1"/>
    </source>
</evidence>
<name>A0A1Y2I921_TRAC3</name>
<gene>
    <name evidence="1" type="ORF">PYCCODRAFT_1347791</name>
</gene>
<reference evidence="1 2" key="1">
    <citation type="journal article" date="2015" name="Biotechnol. Biofuels">
        <title>Enhanced degradation of softwood versus hardwood by the white-rot fungus Pycnoporus coccineus.</title>
        <authorList>
            <person name="Couturier M."/>
            <person name="Navarro D."/>
            <person name="Chevret D."/>
            <person name="Henrissat B."/>
            <person name="Piumi F."/>
            <person name="Ruiz-Duenas F.J."/>
            <person name="Martinez A.T."/>
            <person name="Grigoriev I.V."/>
            <person name="Riley R."/>
            <person name="Lipzen A."/>
            <person name="Berrin J.G."/>
            <person name="Master E.R."/>
            <person name="Rosso M.N."/>
        </authorList>
    </citation>
    <scope>NUCLEOTIDE SEQUENCE [LARGE SCALE GENOMIC DNA]</scope>
    <source>
        <strain evidence="1 2">BRFM310</strain>
    </source>
</reference>
<evidence type="ECO:0000313" key="2">
    <source>
        <dbReference type="Proteomes" id="UP000193067"/>
    </source>
</evidence>